<gene>
    <name evidence="2" type="ORF">QO033_07445</name>
</gene>
<name>A0ABT7EYS9_9RHOB</name>
<reference evidence="2 3" key="1">
    <citation type="submission" date="2023-05" db="EMBL/GenBank/DDBJ databases">
        <title>Pseudodonghicola sp. nov.</title>
        <authorList>
            <person name="Huang J."/>
        </authorList>
    </citation>
    <scope>NUCLEOTIDE SEQUENCE [LARGE SCALE GENOMIC DNA]</scope>
    <source>
        <strain evidence="2 3">IC7</strain>
    </source>
</reference>
<comment type="caution">
    <text evidence="2">The sequence shown here is derived from an EMBL/GenBank/DDBJ whole genome shotgun (WGS) entry which is preliminary data.</text>
</comment>
<feature type="domain" description="AsmA" evidence="1">
    <location>
        <begin position="340"/>
        <end position="525"/>
    </location>
</feature>
<evidence type="ECO:0000259" key="1">
    <source>
        <dbReference type="Pfam" id="PF05170"/>
    </source>
</evidence>
<sequence>MKWALRALAGIVVLAAVMVVALLMLPAERIARIAAQQVEARTGRALTITGDLHLSFWPVLGIETGPVTLANADWAGDEPMFRATSLSIGVGVSELIGGKIRITRLVAEDPMLDLRTGADGRGNWELTTPVQATGTSAPAASAGGATALTLDEVQLKGAEVSYTASGAAPMRLGPVDVKLAWPDATGPADLHLALTSGGQPFDMTMRIDSLEAFLAGQTTALALNAKGAGGDLSFEGQVNNSGALSGAVSARSDDPVTVLEALGGPSDLPPALRSRAEVEGRVSYGADGRLSLRDLALTAAGNSLSGAADLDLSGKRPQISADFSAGALDLSGFMETGSTGGGQSAGSTGSGWSTAPIDASALGLADGQLHLSAQSIALGDWALGPTTAAVTLNKSRAVLDLAPATIFGGSLSGRMVANNRKGFSVSADLTASDLQTEALLTTLAGTDRLSGKLQAQISVLGAGRSVDAIMRSLSGSGQIRMGRGVISGIDLDKLFRSGAVTKGTTVFDSLTASYKIQKGNLQNDDLLLSLSSFRVEGQGRIGLGARDLNYLVTPVAFKGGESEGLRLPLRVTGPWSGPKIAPDLEAAAGSKLDEQKDALEQKLRDKLQVEDGKTTEDALKDKLESEARKGILKLLGGN</sequence>
<dbReference type="InterPro" id="IPR052894">
    <property type="entry name" value="AsmA-related"/>
</dbReference>
<dbReference type="PANTHER" id="PTHR30441:SF4">
    <property type="entry name" value="PROTEIN ASMA"/>
    <property type="match status" value="1"/>
</dbReference>
<dbReference type="InterPro" id="IPR007844">
    <property type="entry name" value="AsmA"/>
</dbReference>
<keyword evidence="3" id="KW-1185">Reference proteome</keyword>
<dbReference type="PANTHER" id="PTHR30441">
    <property type="entry name" value="DUF748 DOMAIN-CONTAINING PROTEIN"/>
    <property type="match status" value="1"/>
</dbReference>
<evidence type="ECO:0000313" key="3">
    <source>
        <dbReference type="Proteomes" id="UP001243757"/>
    </source>
</evidence>
<dbReference type="RefSeq" id="WP_284480322.1">
    <property type="nucleotide sequence ID" value="NZ_JASNJD010000004.1"/>
</dbReference>
<organism evidence="2 3">
    <name type="scientific">Pseudodonghicola flavimaris</name>
    <dbReference type="NCBI Taxonomy" id="3050036"/>
    <lineage>
        <taxon>Bacteria</taxon>
        <taxon>Pseudomonadati</taxon>
        <taxon>Pseudomonadota</taxon>
        <taxon>Alphaproteobacteria</taxon>
        <taxon>Rhodobacterales</taxon>
        <taxon>Paracoccaceae</taxon>
        <taxon>Pseudodonghicola</taxon>
    </lineage>
</organism>
<dbReference type="Pfam" id="PF05170">
    <property type="entry name" value="AsmA"/>
    <property type="match status" value="2"/>
</dbReference>
<dbReference type="EMBL" id="JASNJD010000004">
    <property type="protein sequence ID" value="MDK3017507.1"/>
    <property type="molecule type" value="Genomic_DNA"/>
</dbReference>
<protein>
    <submittedName>
        <fullName evidence="2">AsmA family protein</fullName>
    </submittedName>
</protein>
<evidence type="ECO:0000313" key="2">
    <source>
        <dbReference type="EMBL" id="MDK3017507.1"/>
    </source>
</evidence>
<dbReference type="Proteomes" id="UP001243757">
    <property type="component" value="Unassembled WGS sequence"/>
</dbReference>
<proteinExistence type="predicted"/>
<feature type="domain" description="AsmA" evidence="1">
    <location>
        <begin position="3"/>
        <end position="165"/>
    </location>
</feature>
<accession>A0ABT7EYS9</accession>